<dbReference type="InterPro" id="IPR012340">
    <property type="entry name" value="NA-bd_OB-fold"/>
</dbReference>
<keyword evidence="5 8" id="KW-0233">DNA recombination</keyword>
<dbReference type="Pfam" id="PF02565">
    <property type="entry name" value="RecO_C"/>
    <property type="match status" value="1"/>
</dbReference>
<accession>A0A927RAB8</accession>
<dbReference type="GO" id="GO:0006302">
    <property type="term" value="P:double-strand break repair"/>
    <property type="evidence" value="ECO:0007669"/>
    <property type="project" value="TreeGrafter"/>
</dbReference>
<dbReference type="InterPro" id="IPR037278">
    <property type="entry name" value="ARFGAP/RecO"/>
</dbReference>
<comment type="similarity">
    <text evidence="2 8">Belongs to the RecO family.</text>
</comment>
<evidence type="ECO:0000256" key="4">
    <source>
        <dbReference type="ARBA" id="ARBA00022763"/>
    </source>
</evidence>
<reference evidence="11" key="1">
    <citation type="submission" date="2020-10" db="EMBL/GenBank/DDBJ databases">
        <title>Sequencing the genomes of 1000 actinobacteria strains.</title>
        <authorList>
            <person name="Klenk H.-P."/>
        </authorList>
    </citation>
    <scope>NUCLEOTIDE SEQUENCE</scope>
    <source>
        <strain evidence="11">DSM 45354</strain>
    </source>
</reference>
<sequence length="312" mass="33194">MAVYVDEAIVLRTHKLGEADRIITLLTRHHGRVRAVAKGVRRTTSRFGARLEPCSYVELQLAVGRSLDIITQAEIRRPYAEAMYADYGRYTTATAMLETAERLTVEEREPATQQFLLLVAALRALAEGAHAPGLVLDSYLLRSLSVAGYAPSFDACARCGSSGPHRAFAAASGGMVCADCRPAGVAMPAPETIALLGALLAGEWAVADPSALRHRREATGLVSAYLQWHLERGLRSLPHVERLEPGILAHPARSDGQDGDEADVTEPGGTGPGGTEPDGTDGTEPHGARSTDSTNDLSDDVSSDVTMNTGRV</sequence>
<dbReference type="EMBL" id="JADBEM010000001">
    <property type="protein sequence ID" value="MBE1608807.1"/>
    <property type="molecule type" value="Genomic_DNA"/>
</dbReference>
<keyword evidence="4 8" id="KW-0227">DNA damage</keyword>
<evidence type="ECO:0000259" key="10">
    <source>
        <dbReference type="Pfam" id="PF11967"/>
    </source>
</evidence>
<evidence type="ECO:0000256" key="5">
    <source>
        <dbReference type="ARBA" id="ARBA00023172"/>
    </source>
</evidence>
<feature type="compositionally biased region" description="Polar residues" evidence="9">
    <location>
        <begin position="303"/>
        <end position="312"/>
    </location>
</feature>
<evidence type="ECO:0000256" key="9">
    <source>
        <dbReference type="SAM" id="MobiDB-lite"/>
    </source>
</evidence>
<comment type="caution">
    <text evidence="11">The sequence shown here is derived from an EMBL/GenBank/DDBJ whole genome shotgun (WGS) entry which is preliminary data.</text>
</comment>
<dbReference type="Pfam" id="PF11967">
    <property type="entry name" value="RecO_N"/>
    <property type="match status" value="1"/>
</dbReference>
<dbReference type="NCBIfam" id="TIGR00613">
    <property type="entry name" value="reco"/>
    <property type="match status" value="1"/>
</dbReference>
<keyword evidence="6 8" id="KW-0234">DNA repair</keyword>
<name>A0A927RAB8_9ACTN</name>
<comment type="function">
    <text evidence="1 8">Involved in DNA repair and RecF pathway recombination.</text>
</comment>
<dbReference type="GO" id="GO:0043590">
    <property type="term" value="C:bacterial nucleoid"/>
    <property type="evidence" value="ECO:0007669"/>
    <property type="project" value="TreeGrafter"/>
</dbReference>
<gene>
    <name evidence="8" type="primary">recO</name>
    <name evidence="11" type="ORF">HEB94_005655</name>
</gene>
<dbReference type="PANTHER" id="PTHR33991">
    <property type="entry name" value="DNA REPAIR PROTEIN RECO"/>
    <property type="match status" value="1"/>
</dbReference>
<dbReference type="Gene3D" id="1.20.1440.120">
    <property type="entry name" value="Recombination protein O, C-terminal domain"/>
    <property type="match status" value="1"/>
</dbReference>
<proteinExistence type="inferred from homology"/>
<dbReference type="GO" id="GO:0006310">
    <property type="term" value="P:DNA recombination"/>
    <property type="evidence" value="ECO:0007669"/>
    <property type="project" value="UniProtKB-UniRule"/>
</dbReference>
<dbReference type="Gene3D" id="2.40.50.140">
    <property type="entry name" value="Nucleic acid-binding proteins"/>
    <property type="match status" value="1"/>
</dbReference>
<evidence type="ECO:0000256" key="7">
    <source>
        <dbReference type="ARBA" id="ARBA00033409"/>
    </source>
</evidence>
<feature type="region of interest" description="Disordered" evidence="9">
    <location>
        <begin position="249"/>
        <end position="312"/>
    </location>
</feature>
<evidence type="ECO:0000256" key="8">
    <source>
        <dbReference type="HAMAP-Rule" id="MF_00201"/>
    </source>
</evidence>
<evidence type="ECO:0000256" key="3">
    <source>
        <dbReference type="ARBA" id="ARBA00021310"/>
    </source>
</evidence>
<evidence type="ECO:0000313" key="11">
    <source>
        <dbReference type="EMBL" id="MBE1608807.1"/>
    </source>
</evidence>
<organism evidence="11 12">
    <name type="scientific">Actinopolymorpha pittospori</name>
    <dbReference type="NCBI Taxonomy" id="648752"/>
    <lineage>
        <taxon>Bacteria</taxon>
        <taxon>Bacillati</taxon>
        <taxon>Actinomycetota</taxon>
        <taxon>Actinomycetes</taxon>
        <taxon>Propionibacteriales</taxon>
        <taxon>Actinopolymorphaceae</taxon>
        <taxon>Actinopolymorpha</taxon>
    </lineage>
</organism>
<evidence type="ECO:0000256" key="6">
    <source>
        <dbReference type="ARBA" id="ARBA00023204"/>
    </source>
</evidence>
<dbReference type="Proteomes" id="UP000638648">
    <property type="component" value="Unassembled WGS sequence"/>
</dbReference>
<feature type="domain" description="DNA replication/recombination mediator RecO N-terminal" evidence="10">
    <location>
        <begin position="1"/>
        <end position="79"/>
    </location>
</feature>
<evidence type="ECO:0000256" key="1">
    <source>
        <dbReference type="ARBA" id="ARBA00003065"/>
    </source>
</evidence>
<dbReference type="PANTHER" id="PTHR33991:SF1">
    <property type="entry name" value="DNA REPAIR PROTEIN RECO"/>
    <property type="match status" value="1"/>
</dbReference>
<dbReference type="SUPFAM" id="SSF57863">
    <property type="entry name" value="ArfGap/RecO-like zinc finger"/>
    <property type="match status" value="1"/>
</dbReference>
<protein>
    <recommendedName>
        <fullName evidence="3 8">DNA repair protein RecO</fullName>
    </recommendedName>
    <alternativeName>
        <fullName evidence="7 8">Recombination protein O</fullName>
    </alternativeName>
</protein>
<dbReference type="InterPro" id="IPR022572">
    <property type="entry name" value="DNA_rep/recomb_RecO_N"/>
</dbReference>
<dbReference type="HAMAP" id="MF_00201">
    <property type="entry name" value="RecO"/>
    <property type="match status" value="1"/>
</dbReference>
<dbReference type="AlphaFoldDB" id="A0A927RAB8"/>
<evidence type="ECO:0000256" key="2">
    <source>
        <dbReference type="ARBA" id="ARBA00007452"/>
    </source>
</evidence>
<dbReference type="InterPro" id="IPR042242">
    <property type="entry name" value="RecO_C"/>
</dbReference>
<dbReference type="InterPro" id="IPR003717">
    <property type="entry name" value="RecO"/>
</dbReference>
<evidence type="ECO:0000313" key="12">
    <source>
        <dbReference type="Proteomes" id="UP000638648"/>
    </source>
</evidence>
<keyword evidence="12" id="KW-1185">Reference proteome</keyword>
<dbReference type="SUPFAM" id="SSF50249">
    <property type="entry name" value="Nucleic acid-binding proteins"/>
    <property type="match status" value="1"/>
</dbReference>